<gene>
    <name evidence="1" type="ORF">MSIBF_A4120003</name>
</gene>
<dbReference type="AlphaFoldDB" id="A0A098EC20"/>
<accession>A0A098EC20</accession>
<reference evidence="1" key="1">
    <citation type="submission" date="2014-09" db="EMBL/GenBank/DDBJ databases">
        <authorList>
            <person name="Probst J Alexander"/>
        </authorList>
    </citation>
    <scope>NUCLEOTIDE SEQUENCE</scope>
</reference>
<proteinExistence type="predicted"/>
<evidence type="ECO:0008006" key="2">
    <source>
        <dbReference type="Google" id="ProtNLM"/>
    </source>
</evidence>
<dbReference type="EMBL" id="CCXY01000349">
    <property type="protein sequence ID" value="CEG13537.1"/>
    <property type="molecule type" value="Genomic_DNA"/>
</dbReference>
<name>A0A098EC20_9ZZZZ</name>
<protein>
    <recommendedName>
        <fullName evidence="2">Transposase</fullName>
    </recommendedName>
</protein>
<evidence type="ECO:0000313" key="1">
    <source>
        <dbReference type="EMBL" id="CEG13537.1"/>
    </source>
</evidence>
<organism evidence="1">
    <name type="scientific">groundwater metagenome</name>
    <dbReference type="NCBI Taxonomy" id="717931"/>
    <lineage>
        <taxon>unclassified sequences</taxon>
        <taxon>metagenomes</taxon>
        <taxon>ecological metagenomes</taxon>
    </lineage>
</organism>
<sequence length="95" mass="10828">MEIICKKCKSTSCIKKGKANNNQRYKCKSCGYLFVLGDKRRKITEEGKALVVLLYSAGKASYGVEMVDLTLRLCWNINEDNIFGLFQDKFLSLFS</sequence>